<accession>A0ABW2SPD7</accession>
<evidence type="ECO:0000259" key="6">
    <source>
        <dbReference type="Pfam" id="PF07669"/>
    </source>
</evidence>
<dbReference type="EMBL" id="JBHTEF010000001">
    <property type="protein sequence ID" value="MFC7581721.1"/>
    <property type="molecule type" value="Genomic_DNA"/>
</dbReference>
<dbReference type="PROSITE" id="PS00092">
    <property type="entry name" value="N6_MTASE"/>
    <property type="match status" value="1"/>
</dbReference>
<dbReference type="SUPFAM" id="SSF53335">
    <property type="entry name" value="S-adenosyl-L-methionine-dependent methyltransferases"/>
    <property type="match status" value="1"/>
</dbReference>
<evidence type="ECO:0000256" key="4">
    <source>
        <dbReference type="ARBA" id="ARBA00022691"/>
    </source>
</evidence>
<dbReference type="Gene3D" id="3.40.50.150">
    <property type="entry name" value="Vaccinia Virus protein VP39"/>
    <property type="match status" value="1"/>
</dbReference>
<name>A0ABW2SPD7_9ACTO</name>
<dbReference type="InterPro" id="IPR029063">
    <property type="entry name" value="SAM-dependent_MTases_sf"/>
</dbReference>
<evidence type="ECO:0000256" key="1">
    <source>
        <dbReference type="ARBA" id="ARBA00011900"/>
    </source>
</evidence>
<dbReference type="InterPro" id="IPR002052">
    <property type="entry name" value="DNA_methylase_N6_adenine_CS"/>
</dbReference>
<keyword evidence="8" id="KW-1185">Reference proteome</keyword>
<keyword evidence="4" id="KW-0949">S-adenosyl-L-methionine</keyword>
<dbReference type="NCBIfam" id="NF033452">
    <property type="entry name" value="BREX_1_MTaseX"/>
    <property type="match status" value="1"/>
</dbReference>
<dbReference type="PRINTS" id="PR00507">
    <property type="entry name" value="N12N6MTFRASE"/>
</dbReference>
<organism evidence="7 8">
    <name type="scientific">Schaalia naturae</name>
    <dbReference type="NCBI Taxonomy" id="635203"/>
    <lineage>
        <taxon>Bacteria</taxon>
        <taxon>Bacillati</taxon>
        <taxon>Actinomycetota</taxon>
        <taxon>Actinomycetes</taxon>
        <taxon>Actinomycetales</taxon>
        <taxon>Actinomycetaceae</taxon>
        <taxon>Schaalia</taxon>
    </lineage>
</organism>
<dbReference type="InterPro" id="IPR011639">
    <property type="entry name" value="MethylTrfase_TaqI-like_dom"/>
</dbReference>
<sequence>MDLRQLESFATTSRTHLIRQIDGLVTTVLAPTSVARLESPSAVTALEDDIARNGGGATGRRHVVEEQAYMWFNRLVALRYMDALGFTATPVVSPEGEMANGQPGVLAAAKRGEFDPAVYGTRSKCVEHIAGLLRGTVTAHDREGEAYGRILAAHCAFWSRRMPFMFDAGEAYSTLLMPTDLLARGSVRSEAVRVLSADVCRSGVEVIGWLYQFYVSEKKDQAFAGFSSGGKAGPDQIPAATQLFTPDYIVHYLVQNSVGRLWMLNHPDSRLVDSMDSFIPPAGEPGEFLRIERPEDLTVMDPACGSGHMLTYAFDLLARIYEEQGYPRSEIPARILTHNLFGCEIDRRAGSLAAFALTMKARAMDPRFLRREDPIQPHVTVIRPVRFDDADLEELTRDVPVREHAALTAFWNAFAQADSLGSLTQPDAAILATARTVAERIDSHTLRGDPLHQGATRVIEQAHPLSQTYTVVVTNPPYMGSGHMSDDLKKHITREFTAGRSDLYAAFILRCRELARPLGAVAMITMQSWMFLKSFSDLRASLLTNQTIDSMVHLGARGFDTIGGEVVSSIAFVLINAPAPHHQGRYLRLVEGSNEAAKRNLLAHALSTRNTDAGWFEAASSSFRQIPGEPIVYWLSEAIRSTFTKGRPLGEVAQPRVGLQTGMDARFVREWWEVDWHPDAMHCASRDEAAASGRRWFPFNKGGDFRKWYGNQEMVVNWSDDGRVIRTFGSDGGRTRSRPQNMELYFRESVSWSRISSGELAMRSYPNGFVFSDVGPSAFPATGLRPALLSLANSTSSRAILAAVAPTAHFEVGQVASLPILESVPAEVPSLVEALVSTARADWDSFETSWDFTGSALVNDGSTRTLQTRVEAFLAEWAQRSREQQARETRNNELVAELYDVVGEVPTDVPLERVSLTRNVAFTYGAGRSDREYQDLATRDLVKELISYAVGCMMGRYSLDVPGLILASQGQTFDDYLARVPDPTFRPDEDGIIPITRDERFDDDISMRFRAFLAAAFGGDHLEENLRFVEAALGTPRRPMPIAQYFRTGFFRDHLGRFNNRPIYWKFSSARKDGAGAFSALVYLHRWTPSTPSLILGEYLRTFQSKLAAEIEYLGSTGATADARKADDLRARLTECRDYERDVLYPLATRRVDVDLDDGVLVNYLRMGDAVVEVPTMEKKRAKVATWTWPHHPLEEQP</sequence>
<dbReference type="EC" id="2.1.1.72" evidence="1"/>
<comment type="caution">
    <text evidence="7">The sequence shown here is derived from an EMBL/GenBank/DDBJ whole genome shotgun (WGS) entry which is preliminary data.</text>
</comment>
<evidence type="ECO:0000313" key="8">
    <source>
        <dbReference type="Proteomes" id="UP001596527"/>
    </source>
</evidence>
<protein>
    <recommendedName>
        <fullName evidence="1">site-specific DNA-methyltransferase (adenine-specific)</fullName>
        <ecNumber evidence="1">2.1.1.72</ecNumber>
    </recommendedName>
</protein>
<dbReference type="InterPro" id="IPR050953">
    <property type="entry name" value="N4_N6_ade-DNA_methylase"/>
</dbReference>
<feature type="domain" description="Type II methyltransferase M.TaqI-like" evidence="6">
    <location>
        <begin position="338"/>
        <end position="556"/>
    </location>
</feature>
<evidence type="ECO:0000256" key="2">
    <source>
        <dbReference type="ARBA" id="ARBA00022603"/>
    </source>
</evidence>
<dbReference type="Pfam" id="PF07669">
    <property type="entry name" value="Eco57I"/>
    <property type="match status" value="1"/>
</dbReference>
<keyword evidence="2 7" id="KW-0489">Methyltransferase</keyword>
<dbReference type="InterPro" id="IPR047939">
    <property type="entry name" value="BREX_1_PglX"/>
</dbReference>
<dbReference type="GO" id="GO:0009007">
    <property type="term" value="F:site-specific DNA-methyltransferase (adenine-specific) activity"/>
    <property type="evidence" value="ECO:0007669"/>
    <property type="project" value="UniProtKB-EC"/>
</dbReference>
<dbReference type="Proteomes" id="UP001596527">
    <property type="component" value="Unassembled WGS sequence"/>
</dbReference>
<dbReference type="GO" id="GO:0032259">
    <property type="term" value="P:methylation"/>
    <property type="evidence" value="ECO:0007669"/>
    <property type="project" value="UniProtKB-KW"/>
</dbReference>
<evidence type="ECO:0000256" key="3">
    <source>
        <dbReference type="ARBA" id="ARBA00022679"/>
    </source>
</evidence>
<reference evidence="8" key="1">
    <citation type="journal article" date="2019" name="Int. J. Syst. Evol. Microbiol.">
        <title>The Global Catalogue of Microorganisms (GCM) 10K type strain sequencing project: providing services to taxonomists for standard genome sequencing and annotation.</title>
        <authorList>
            <consortium name="The Broad Institute Genomics Platform"/>
            <consortium name="The Broad Institute Genome Sequencing Center for Infectious Disease"/>
            <person name="Wu L."/>
            <person name="Ma J."/>
        </authorList>
    </citation>
    <scope>NUCLEOTIDE SEQUENCE [LARGE SCALE GENOMIC DNA]</scope>
    <source>
        <strain evidence="8">CCUG 56698</strain>
    </source>
</reference>
<proteinExistence type="predicted"/>
<dbReference type="PANTHER" id="PTHR33841">
    <property type="entry name" value="DNA METHYLTRANSFERASE YEEA-RELATED"/>
    <property type="match status" value="1"/>
</dbReference>
<evidence type="ECO:0000313" key="7">
    <source>
        <dbReference type="EMBL" id="MFC7581721.1"/>
    </source>
</evidence>
<evidence type="ECO:0000256" key="5">
    <source>
        <dbReference type="ARBA" id="ARBA00047942"/>
    </source>
</evidence>
<keyword evidence="3 7" id="KW-0808">Transferase</keyword>
<dbReference type="PANTHER" id="PTHR33841:SF1">
    <property type="entry name" value="DNA METHYLTRANSFERASE A"/>
    <property type="match status" value="1"/>
</dbReference>
<dbReference type="RefSeq" id="WP_380975261.1">
    <property type="nucleotide sequence ID" value="NZ_JBHTEF010000001.1"/>
</dbReference>
<comment type="catalytic activity">
    <reaction evidence="5">
        <text>a 2'-deoxyadenosine in DNA + S-adenosyl-L-methionine = an N(6)-methyl-2'-deoxyadenosine in DNA + S-adenosyl-L-homocysteine + H(+)</text>
        <dbReference type="Rhea" id="RHEA:15197"/>
        <dbReference type="Rhea" id="RHEA-COMP:12418"/>
        <dbReference type="Rhea" id="RHEA-COMP:12419"/>
        <dbReference type="ChEBI" id="CHEBI:15378"/>
        <dbReference type="ChEBI" id="CHEBI:57856"/>
        <dbReference type="ChEBI" id="CHEBI:59789"/>
        <dbReference type="ChEBI" id="CHEBI:90615"/>
        <dbReference type="ChEBI" id="CHEBI:90616"/>
        <dbReference type="EC" id="2.1.1.72"/>
    </reaction>
</comment>
<gene>
    <name evidence="7" type="primary">pglX</name>
    <name evidence="7" type="ORF">ACFQWG_10995</name>
</gene>